<protein>
    <submittedName>
        <fullName evidence="2">Uncharacterized protein</fullName>
    </submittedName>
</protein>
<proteinExistence type="predicted"/>
<dbReference type="RefSeq" id="WP_166385543.1">
    <property type="nucleotide sequence ID" value="NZ_BAAATT010000003.1"/>
</dbReference>
<keyword evidence="1" id="KW-0472">Membrane</keyword>
<gene>
    <name evidence="2" type="ORF">Cme02nite_47320</name>
</gene>
<keyword evidence="3" id="KW-1185">Reference proteome</keyword>
<accession>A0A8J3LCW1</accession>
<reference evidence="2" key="1">
    <citation type="submission" date="2021-01" db="EMBL/GenBank/DDBJ databases">
        <title>Whole genome shotgun sequence of Catellatospora methionotrophica NBRC 14553.</title>
        <authorList>
            <person name="Komaki H."/>
            <person name="Tamura T."/>
        </authorList>
    </citation>
    <scope>NUCLEOTIDE SEQUENCE</scope>
    <source>
        <strain evidence="2">NBRC 14553</strain>
    </source>
</reference>
<sequence length="306" mass="32892">MNAEQVTDIPEFDEWAVRRAMRRAVWRGLLRTAAIVTAALTSLMVLVTLVSFGVSGVRGRSFFGFAYYGTRLAHPELEMKQDGNCCAAGPLFGLTNLGLANEMTLRFRPLGALNHVGTTTVVVEGDVSGEIHASIDSSDTPLIGGLARGRPTLSATAAYLQKLPEPMIASALIEFDGPLSVEAYELFFDKYVSVFEVPNRSAPVFLSDPYHEGTGIGVPVSWSSTGFGELREWAAGLSSADDAQLNRIGAPSSDVIKKAADAGMVYAFVVPRMPLSLARTLVATTGVRSVNVLDTAFDQDWQTRRG</sequence>
<name>A0A8J3LCW1_9ACTN</name>
<keyword evidence="1" id="KW-0812">Transmembrane</keyword>
<comment type="caution">
    <text evidence="2">The sequence shown here is derived from an EMBL/GenBank/DDBJ whole genome shotgun (WGS) entry which is preliminary data.</text>
</comment>
<evidence type="ECO:0000256" key="1">
    <source>
        <dbReference type="SAM" id="Phobius"/>
    </source>
</evidence>
<dbReference type="Proteomes" id="UP000660339">
    <property type="component" value="Unassembled WGS sequence"/>
</dbReference>
<dbReference type="EMBL" id="BONJ01000026">
    <property type="protein sequence ID" value="GIG16400.1"/>
    <property type="molecule type" value="Genomic_DNA"/>
</dbReference>
<evidence type="ECO:0000313" key="2">
    <source>
        <dbReference type="EMBL" id="GIG16400.1"/>
    </source>
</evidence>
<dbReference type="AlphaFoldDB" id="A0A8J3LCW1"/>
<organism evidence="2 3">
    <name type="scientific">Catellatospora methionotrophica</name>
    <dbReference type="NCBI Taxonomy" id="121620"/>
    <lineage>
        <taxon>Bacteria</taxon>
        <taxon>Bacillati</taxon>
        <taxon>Actinomycetota</taxon>
        <taxon>Actinomycetes</taxon>
        <taxon>Micromonosporales</taxon>
        <taxon>Micromonosporaceae</taxon>
        <taxon>Catellatospora</taxon>
    </lineage>
</organism>
<feature type="transmembrane region" description="Helical" evidence="1">
    <location>
        <begin position="28"/>
        <end position="52"/>
    </location>
</feature>
<evidence type="ECO:0000313" key="3">
    <source>
        <dbReference type="Proteomes" id="UP000660339"/>
    </source>
</evidence>
<keyword evidence="1" id="KW-1133">Transmembrane helix</keyword>